<evidence type="ECO:0000313" key="3">
    <source>
        <dbReference type="Proteomes" id="UP001642260"/>
    </source>
</evidence>
<dbReference type="EMBL" id="CAKOAT010195154">
    <property type="protein sequence ID" value="CAH8354578.1"/>
    <property type="molecule type" value="Genomic_DNA"/>
</dbReference>
<comment type="caution">
    <text evidence="2">The sequence shown here is derived from an EMBL/GenBank/DDBJ whole genome shotgun (WGS) entry which is preliminary data.</text>
</comment>
<reference evidence="2 3" key="1">
    <citation type="submission" date="2022-03" db="EMBL/GenBank/DDBJ databases">
        <authorList>
            <person name="Macdonald S."/>
            <person name="Ahmed S."/>
            <person name="Newling K."/>
        </authorList>
    </citation>
    <scope>NUCLEOTIDE SEQUENCE [LARGE SCALE GENOMIC DNA]</scope>
</reference>
<proteinExistence type="predicted"/>
<evidence type="ECO:0008006" key="4">
    <source>
        <dbReference type="Google" id="ProtNLM"/>
    </source>
</evidence>
<feature type="region of interest" description="Disordered" evidence="1">
    <location>
        <begin position="1"/>
        <end position="70"/>
    </location>
</feature>
<evidence type="ECO:0000256" key="1">
    <source>
        <dbReference type="SAM" id="MobiDB-lite"/>
    </source>
</evidence>
<keyword evidence="3" id="KW-1185">Reference proteome</keyword>
<feature type="compositionally biased region" description="Acidic residues" evidence="1">
    <location>
        <begin position="28"/>
        <end position="46"/>
    </location>
</feature>
<evidence type="ECO:0000313" key="2">
    <source>
        <dbReference type="EMBL" id="CAH8354578.1"/>
    </source>
</evidence>
<feature type="compositionally biased region" description="Basic and acidic residues" evidence="1">
    <location>
        <begin position="47"/>
        <end position="56"/>
    </location>
</feature>
<accession>A0ABC8KEJ3</accession>
<sequence>MDRKKEEALVPAEGGSEVMRSTASADERVEDADEVDYDDDDDDVESDRDSGDHVSSDEEEEESRQSREDLVGLKMGEKQFVKAPIAVYWDIGSCGIPEEGCDDHYACGLVDNKISISICRSAIAYLHVIGNGDKYADFSFITAAMLSRAQEFPSPTNYLLISGNSNLSITLNLLKKKGHNILVALPNGEEALGLLIKDASSVWFLDTLKLGGIPLIPTSSAQPDEDVDALLTPSLSWKKCF</sequence>
<protein>
    <recommendedName>
        <fullName evidence="4">NYN domain-containing protein</fullName>
    </recommendedName>
</protein>
<dbReference type="AlphaFoldDB" id="A0ABC8KEJ3"/>
<name>A0ABC8KEJ3_ERUVS</name>
<dbReference type="Proteomes" id="UP001642260">
    <property type="component" value="Unassembled WGS sequence"/>
</dbReference>
<gene>
    <name evidence="2" type="ORF">ERUC_LOCUS20333</name>
</gene>
<organism evidence="2 3">
    <name type="scientific">Eruca vesicaria subsp. sativa</name>
    <name type="common">Garden rocket</name>
    <name type="synonym">Eruca sativa</name>
    <dbReference type="NCBI Taxonomy" id="29727"/>
    <lineage>
        <taxon>Eukaryota</taxon>
        <taxon>Viridiplantae</taxon>
        <taxon>Streptophyta</taxon>
        <taxon>Embryophyta</taxon>
        <taxon>Tracheophyta</taxon>
        <taxon>Spermatophyta</taxon>
        <taxon>Magnoliopsida</taxon>
        <taxon>eudicotyledons</taxon>
        <taxon>Gunneridae</taxon>
        <taxon>Pentapetalae</taxon>
        <taxon>rosids</taxon>
        <taxon>malvids</taxon>
        <taxon>Brassicales</taxon>
        <taxon>Brassicaceae</taxon>
        <taxon>Brassiceae</taxon>
        <taxon>Eruca</taxon>
    </lineage>
</organism>